<feature type="region of interest" description="Disordered" evidence="1">
    <location>
        <begin position="1"/>
        <end position="42"/>
    </location>
</feature>
<proteinExistence type="predicted"/>
<protein>
    <submittedName>
        <fullName evidence="2">Uncharacterized protein</fullName>
    </submittedName>
</protein>
<comment type="caution">
    <text evidence="2">The sequence shown here is derived from an EMBL/GenBank/DDBJ whole genome shotgun (WGS) entry which is preliminary data.</text>
</comment>
<sequence>MPRSPKPWSLPATTKLVPAANDPDAHVPRESSSPITWPRRPTPVRTRDDAYYLLGLVHGQTVRGTGTRAKFPEINSGELQIRDSFANVPGPSSYARSLPATTKLVPAANDPDAHVPRESSSPITWPRRPTPVRTRDDAYYLLGLVHGQTVRGTGARAKFPWINSGELQIRDSFANVPEPSSYARASVKFGF</sequence>
<dbReference type="EMBL" id="MTKT01001026">
    <property type="protein sequence ID" value="OWM87039.1"/>
    <property type="molecule type" value="Genomic_DNA"/>
</dbReference>
<accession>A0A218XQV9</accession>
<name>A0A218XQV9_PUNGR</name>
<reference evidence="3" key="1">
    <citation type="journal article" date="2017" name="Plant J.">
        <title>The pomegranate (Punica granatum L.) genome and the genomics of punicalagin biosynthesis.</title>
        <authorList>
            <person name="Qin G."/>
            <person name="Xu C."/>
            <person name="Ming R."/>
            <person name="Tang H."/>
            <person name="Guyot R."/>
            <person name="Kramer E.M."/>
            <person name="Hu Y."/>
            <person name="Yi X."/>
            <person name="Qi Y."/>
            <person name="Xu X."/>
            <person name="Gao Z."/>
            <person name="Pan H."/>
            <person name="Jian J."/>
            <person name="Tian Y."/>
            <person name="Yue Z."/>
            <person name="Xu Y."/>
        </authorList>
    </citation>
    <scope>NUCLEOTIDE SEQUENCE [LARGE SCALE GENOMIC DNA]</scope>
    <source>
        <strain evidence="3">cv. Dabenzi</strain>
    </source>
</reference>
<evidence type="ECO:0000313" key="3">
    <source>
        <dbReference type="Proteomes" id="UP000197138"/>
    </source>
</evidence>
<organism evidence="2 3">
    <name type="scientific">Punica granatum</name>
    <name type="common">Pomegranate</name>
    <dbReference type="NCBI Taxonomy" id="22663"/>
    <lineage>
        <taxon>Eukaryota</taxon>
        <taxon>Viridiplantae</taxon>
        <taxon>Streptophyta</taxon>
        <taxon>Embryophyta</taxon>
        <taxon>Tracheophyta</taxon>
        <taxon>Spermatophyta</taxon>
        <taxon>Magnoliopsida</taxon>
        <taxon>eudicotyledons</taxon>
        <taxon>Gunneridae</taxon>
        <taxon>Pentapetalae</taxon>
        <taxon>rosids</taxon>
        <taxon>malvids</taxon>
        <taxon>Myrtales</taxon>
        <taxon>Lythraceae</taxon>
        <taxon>Punica</taxon>
    </lineage>
</organism>
<dbReference type="Proteomes" id="UP000197138">
    <property type="component" value="Unassembled WGS sequence"/>
</dbReference>
<evidence type="ECO:0000256" key="1">
    <source>
        <dbReference type="SAM" id="MobiDB-lite"/>
    </source>
</evidence>
<dbReference type="AlphaFoldDB" id="A0A218XQV9"/>
<gene>
    <name evidence="2" type="ORF">CDL15_Pgr023416</name>
</gene>
<feature type="region of interest" description="Disordered" evidence="1">
    <location>
        <begin position="107"/>
        <end position="129"/>
    </location>
</feature>
<evidence type="ECO:0000313" key="2">
    <source>
        <dbReference type="EMBL" id="OWM87039.1"/>
    </source>
</evidence>